<keyword evidence="1" id="KW-0812">Transmembrane</keyword>
<dbReference type="AlphaFoldDB" id="A0A4V3G7E2"/>
<evidence type="ECO:0000313" key="2">
    <source>
        <dbReference type="EMBL" id="TDW18674.1"/>
    </source>
</evidence>
<keyword evidence="3" id="KW-1185">Reference proteome</keyword>
<name>A0A4V3G7E2_9ACTN</name>
<protein>
    <submittedName>
        <fullName evidence="2">Uncharacterized protein</fullName>
    </submittedName>
</protein>
<keyword evidence="1" id="KW-0472">Membrane</keyword>
<evidence type="ECO:0000256" key="1">
    <source>
        <dbReference type="SAM" id="Phobius"/>
    </source>
</evidence>
<feature type="transmembrane region" description="Helical" evidence="1">
    <location>
        <begin position="37"/>
        <end position="57"/>
    </location>
</feature>
<proteinExistence type="predicted"/>
<dbReference type="OrthoDB" id="3831558at2"/>
<comment type="caution">
    <text evidence="2">The sequence shown here is derived from an EMBL/GenBank/DDBJ whole genome shotgun (WGS) entry which is preliminary data.</text>
</comment>
<dbReference type="Proteomes" id="UP000295447">
    <property type="component" value="Unassembled WGS sequence"/>
</dbReference>
<sequence length="213" mass="23178">MTRLTDDELGELLRETFTGQEELIDKLPEATKRRSRVPVLLAAAAVLAVLAGVLYGVHRVGAPDPVEPAGTATAPDHTGRDAEIWAAAIETIVRKNVPKSGWTTALVMDLSDVGKHHLRKGPPMSPPQRRLMAATVDPTIRLGFRGEFSPASVTCPNHRTVVLQVSDVLEKSGHLEVNVAIFYGCTQTDTARYRVEPKGQDWVVTATLGRWAN</sequence>
<dbReference type="RefSeq" id="WP_134121627.1">
    <property type="nucleotide sequence ID" value="NZ_SODF01000002.1"/>
</dbReference>
<evidence type="ECO:0000313" key="3">
    <source>
        <dbReference type="Proteomes" id="UP000295447"/>
    </source>
</evidence>
<organism evidence="2 3">
    <name type="scientific">Kribbella kalugense</name>
    <dbReference type="NCBI Taxonomy" id="2512221"/>
    <lineage>
        <taxon>Bacteria</taxon>
        <taxon>Bacillati</taxon>
        <taxon>Actinomycetota</taxon>
        <taxon>Actinomycetes</taxon>
        <taxon>Propionibacteriales</taxon>
        <taxon>Kribbellaceae</taxon>
        <taxon>Kribbella</taxon>
    </lineage>
</organism>
<reference evidence="2 3" key="1">
    <citation type="submission" date="2019-03" db="EMBL/GenBank/DDBJ databases">
        <title>Genomic Encyclopedia of Type Strains, Phase III (KMG-III): the genomes of soil and plant-associated and newly described type strains.</title>
        <authorList>
            <person name="Whitman W."/>
        </authorList>
    </citation>
    <scope>NUCLEOTIDE SEQUENCE [LARGE SCALE GENOMIC DNA]</scope>
    <source>
        <strain evidence="2 3">VKM Ac-2570</strain>
    </source>
</reference>
<keyword evidence="1" id="KW-1133">Transmembrane helix</keyword>
<dbReference type="EMBL" id="SODF01000002">
    <property type="protein sequence ID" value="TDW18674.1"/>
    <property type="molecule type" value="Genomic_DNA"/>
</dbReference>
<accession>A0A4V3G7E2</accession>
<gene>
    <name evidence="2" type="ORF">EV650_5269</name>
</gene>